<reference evidence="3" key="2">
    <citation type="submission" date="2008-08" db="EMBL/GenBank/DDBJ databases">
        <authorList>
            <consortium name="Diatom Consortium"/>
            <person name="Grigoriev I."/>
            <person name="Grimwood J."/>
            <person name="Kuo A."/>
            <person name="Otillar R.P."/>
            <person name="Salamov A."/>
            <person name="Detter J.C."/>
            <person name="Lindquist E."/>
            <person name="Shapiro H."/>
            <person name="Lucas S."/>
            <person name="Glavina del Rio T."/>
            <person name="Pitluck S."/>
            <person name="Rokhsar D."/>
            <person name="Bowler C."/>
        </authorList>
    </citation>
    <scope>GENOME REANNOTATION</scope>
    <source>
        <strain evidence="3">CCAP 1055/1</strain>
    </source>
</reference>
<protein>
    <submittedName>
        <fullName evidence="2">Uncharacterized protein</fullName>
    </submittedName>
</protein>
<dbReference type="OrthoDB" id="48629at2759"/>
<sequence length="271" mass="31021">MTTVVKIPKALPSNRKTHQFLETEVPKDDREEEKTFLEEESECHEVDSVVEEDAAAVTQDTVAIESKTVTFNQVHIQEHFVTLGDHPSTMRGPPLTLSWAPCETYAMHIDEFECVDSDGRVDRLRRSGPELRMPPDVRRGMLKYTHTSTEIRKVEVEARKVRSARSLSYALTEVEYMTVLVQSAARKLRRFRRKSSKDPPSPAEVWLLKDKEQRKASKGKPKSDPLLLGRRASSGTTKITQNHKKEINDTLRSEELDREGARRRLEELTIG</sequence>
<gene>
    <name evidence="2" type="ORF">PHATRDRAFT_44600</name>
</gene>
<keyword evidence="3" id="KW-1185">Reference proteome</keyword>
<dbReference type="GeneID" id="7197614"/>
<accession>B7FUM5</accession>
<dbReference type="RefSeq" id="XP_002178345.1">
    <property type="nucleotide sequence ID" value="XM_002178309.1"/>
</dbReference>
<evidence type="ECO:0000313" key="3">
    <source>
        <dbReference type="Proteomes" id="UP000000759"/>
    </source>
</evidence>
<evidence type="ECO:0000313" key="2">
    <source>
        <dbReference type="EMBL" id="EEC50010.1"/>
    </source>
</evidence>
<organism evidence="2 3">
    <name type="scientific">Phaeodactylum tricornutum (strain CCAP 1055/1)</name>
    <dbReference type="NCBI Taxonomy" id="556484"/>
    <lineage>
        <taxon>Eukaryota</taxon>
        <taxon>Sar</taxon>
        <taxon>Stramenopiles</taxon>
        <taxon>Ochrophyta</taxon>
        <taxon>Bacillariophyta</taxon>
        <taxon>Bacillariophyceae</taxon>
        <taxon>Bacillariophycidae</taxon>
        <taxon>Naviculales</taxon>
        <taxon>Phaeodactylaceae</taxon>
        <taxon>Phaeodactylum</taxon>
    </lineage>
</organism>
<evidence type="ECO:0000256" key="1">
    <source>
        <dbReference type="SAM" id="MobiDB-lite"/>
    </source>
</evidence>
<proteinExistence type="predicted"/>
<dbReference type="KEGG" id="pti:PHATRDRAFT_44600"/>
<feature type="region of interest" description="Disordered" evidence="1">
    <location>
        <begin position="210"/>
        <end position="271"/>
    </location>
</feature>
<dbReference type="AlphaFoldDB" id="B7FUM5"/>
<name>B7FUM5_PHATC</name>
<dbReference type="Proteomes" id="UP000000759">
    <property type="component" value="Chromosome 4"/>
</dbReference>
<dbReference type="PaxDb" id="2850-Phatr44600"/>
<reference evidence="2 3" key="1">
    <citation type="journal article" date="2008" name="Nature">
        <title>The Phaeodactylum genome reveals the evolutionary history of diatom genomes.</title>
        <authorList>
            <person name="Bowler C."/>
            <person name="Allen A.E."/>
            <person name="Badger J.H."/>
            <person name="Grimwood J."/>
            <person name="Jabbari K."/>
            <person name="Kuo A."/>
            <person name="Maheswari U."/>
            <person name="Martens C."/>
            <person name="Maumus F."/>
            <person name="Otillar R.P."/>
            <person name="Rayko E."/>
            <person name="Salamov A."/>
            <person name="Vandepoele K."/>
            <person name="Beszteri B."/>
            <person name="Gruber A."/>
            <person name="Heijde M."/>
            <person name="Katinka M."/>
            <person name="Mock T."/>
            <person name="Valentin K."/>
            <person name="Verret F."/>
            <person name="Berges J.A."/>
            <person name="Brownlee C."/>
            <person name="Cadoret J.P."/>
            <person name="Chiovitti A."/>
            <person name="Choi C.J."/>
            <person name="Coesel S."/>
            <person name="De Martino A."/>
            <person name="Detter J.C."/>
            <person name="Durkin C."/>
            <person name="Falciatore A."/>
            <person name="Fournet J."/>
            <person name="Haruta M."/>
            <person name="Huysman M.J."/>
            <person name="Jenkins B.D."/>
            <person name="Jiroutova K."/>
            <person name="Jorgensen R.E."/>
            <person name="Joubert Y."/>
            <person name="Kaplan A."/>
            <person name="Kroger N."/>
            <person name="Kroth P.G."/>
            <person name="La Roche J."/>
            <person name="Lindquist E."/>
            <person name="Lommer M."/>
            <person name="Martin-Jezequel V."/>
            <person name="Lopez P.J."/>
            <person name="Lucas S."/>
            <person name="Mangogna M."/>
            <person name="McGinnis K."/>
            <person name="Medlin L.K."/>
            <person name="Montsant A."/>
            <person name="Oudot-Le Secq M.P."/>
            <person name="Napoli C."/>
            <person name="Obornik M."/>
            <person name="Parker M.S."/>
            <person name="Petit J.L."/>
            <person name="Porcel B.M."/>
            <person name="Poulsen N."/>
            <person name="Robison M."/>
            <person name="Rychlewski L."/>
            <person name="Rynearson T.A."/>
            <person name="Schmutz J."/>
            <person name="Shapiro H."/>
            <person name="Siaut M."/>
            <person name="Stanley M."/>
            <person name="Sussman M.R."/>
            <person name="Taylor A.R."/>
            <person name="Vardi A."/>
            <person name="von Dassow P."/>
            <person name="Vyverman W."/>
            <person name="Willis A."/>
            <person name="Wyrwicz L.S."/>
            <person name="Rokhsar D.S."/>
            <person name="Weissenbach J."/>
            <person name="Armbrust E.V."/>
            <person name="Green B.R."/>
            <person name="Van de Peer Y."/>
            <person name="Grigoriev I.V."/>
        </authorList>
    </citation>
    <scope>NUCLEOTIDE SEQUENCE [LARGE SCALE GENOMIC DNA]</scope>
    <source>
        <strain evidence="2 3">CCAP 1055/1</strain>
    </source>
</reference>
<dbReference type="EMBL" id="CM000607">
    <property type="protein sequence ID" value="EEC50010.1"/>
    <property type="molecule type" value="Genomic_DNA"/>
</dbReference>
<feature type="compositionally biased region" description="Basic and acidic residues" evidence="1">
    <location>
        <begin position="243"/>
        <end position="271"/>
    </location>
</feature>
<dbReference type="HOGENOM" id="CLU_1028417_0_0_1"/>
<dbReference type="InParanoid" id="B7FUM5"/>